<evidence type="ECO:0000313" key="3">
    <source>
        <dbReference type="Proteomes" id="UP000316801"/>
    </source>
</evidence>
<evidence type="ECO:0000313" key="2">
    <source>
        <dbReference type="EMBL" id="TRL41212.1"/>
    </source>
</evidence>
<sequence>MTAAYETLIRNAQIVSSDGIAAADVALAHGKIAAMVAPGTPVAADHVIDATGLHLLPGVIDIHCHVRAPAFPERGSVESETRAAAAGGITTLFEMPISKPCCNSAERVMIRRDHFADRALVDFALYAAPGDLSAKALEASASAGAIAFKIFTTAAPPGRDDEFAGLSFPDEGSQLATLEALARTGLPVVVHAESEQLLAHYAAEAAGLDPSLATTHCALRPEICEAVAVAKLLLMNMQAGARLHIAHVTSALTVDVLRRFKGTSDFSAETCPHYLVRTVEDVQAAGVFAKINPPVRSKIDQDALWEALADGTIDHVTTDHAAFAFAEKQAHLGNFLKAPPGSPGLETMLPAMLDAVCRKRLDLPRMVALLSGNAARRFKLPDKGAIRVGADADLVLVDLKGRTRITPQTLFTHARDISHLYQNAEFEGAIRRTLVRGRTVFEDGKISTDPGWGRYTVPTGAMAARAVA</sequence>
<dbReference type="Gene3D" id="2.30.40.10">
    <property type="entry name" value="Urease, subunit C, domain 1"/>
    <property type="match status" value="1"/>
</dbReference>
<dbReference type="PANTHER" id="PTHR43668">
    <property type="entry name" value="ALLANTOINASE"/>
    <property type="match status" value="1"/>
</dbReference>
<dbReference type="InterPro" id="IPR032466">
    <property type="entry name" value="Metal_Hydrolase"/>
</dbReference>
<proteinExistence type="predicted"/>
<dbReference type="AlphaFoldDB" id="A0A549TFB3"/>
<protein>
    <submittedName>
        <fullName evidence="2">Dihydroorotase family protein</fullName>
    </submittedName>
</protein>
<feature type="domain" description="Amidohydrolase-related" evidence="1">
    <location>
        <begin position="55"/>
        <end position="440"/>
    </location>
</feature>
<dbReference type="PANTHER" id="PTHR43668:SF2">
    <property type="entry name" value="ALLANTOINASE"/>
    <property type="match status" value="1"/>
</dbReference>
<dbReference type="SUPFAM" id="SSF51556">
    <property type="entry name" value="Metallo-dependent hydrolases"/>
    <property type="match status" value="1"/>
</dbReference>
<dbReference type="InterPro" id="IPR050138">
    <property type="entry name" value="DHOase/Allantoinase_Hydrolase"/>
</dbReference>
<dbReference type="Pfam" id="PF01979">
    <property type="entry name" value="Amidohydro_1"/>
    <property type="match status" value="1"/>
</dbReference>
<dbReference type="GO" id="GO:0004038">
    <property type="term" value="F:allantoinase activity"/>
    <property type="evidence" value="ECO:0007669"/>
    <property type="project" value="TreeGrafter"/>
</dbReference>
<dbReference type="SUPFAM" id="SSF51338">
    <property type="entry name" value="Composite domain of metallo-dependent hydrolases"/>
    <property type="match status" value="1"/>
</dbReference>
<dbReference type="InterPro" id="IPR006680">
    <property type="entry name" value="Amidohydro-rel"/>
</dbReference>
<dbReference type="InterPro" id="IPR011059">
    <property type="entry name" value="Metal-dep_hydrolase_composite"/>
</dbReference>
<reference evidence="2 3" key="1">
    <citation type="submission" date="2019-07" db="EMBL/GenBank/DDBJ databases">
        <title>Ln-dependent methylotrophs.</title>
        <authorList>
            <person name="Tani A."/>
        </authorList>
    </citation>
    <scope>NUCLEOTIDE SEQUENCE [LARGE SCALE GENOMIC DNA]</scope>
    <source>
        <strain evidence="2 3">SM12</strain>
    </source>
</reference>
<comment type="caution">
    <text evidence="2">The sequence shown here is derived from an EMBL/GenBank/DDBJ whole genome shotgun (WGS) entry which is preliminary data.</text>
</comment>
<keyword evidence="3" id="KW-1185">Reference proteome</keyword>
<dbReference type="GO" id="GO:0006145">
    <property type="term" value="P:purine nucleobase catabolic process"/>
    <property type="evidence" value="ECO:0007669"/>
    <property type="project" value="TreeGrafter"/>
</dbReference>
<dbReference type="RefSeq" id="WP_142881153.1">
    <property type="nucleotide sequence ID" value="NZ_VJMG01000010.1"/>
</dbReference>
<gene>
    <name evidence="2" type="ORF">FNA46_04565</name>
</gene>
<organism evidence="2 3">
    <name type="scientific">Rhizobium straminoryzae</name>
    <dbReference type="NCBI Taxonomy" id="1387186"/>
    <lineage>
        <taxon>Bacteria</taxon>
        <taxon>Pseudomonadati</taxon>
        <taxon>Pseudomonadota</taxon>
        <taxon>Alphaproteobacteria</taxon>
        <taxon>Hyphomicrobiales</taxon>
        <taxon>Rhizobiaceae</taxon>
        <taxon>Rhizobium/Agrobacterium group</taxon>
        <taxon>Rhizobium</taxon>
    </lineage>
</organism>
<evidence type="ECO:0000259" key="1">
    <source>
        <dbReference type="Pfam" id="PF01979"/>
    </source>
</evidence>
<name>A0A549TFB3_9HYPH</name>
<dbReference type="GO" id="GO:0005737">
    <property type="term" value="C:cytoplasm"/>
    <property type="evidence" value="ECO:0007669"/>
    <property type="project" value="TreeGrafter"/>
</dbReference>
<dbReference type="Gene3D" id="3.20.20.140">
    <property type="entry name" value="Metal-dependent hydrolases"/>
    <property type="match status" value="1"/>
</dbReference>
<dbReference type="EMBL" id="VJMG01000010">
    <property type="protein sequence ID" value="TRL41212.1"/>
    <property type="molecule type" value="Genomic_DNA"/>
</dbReference>
<accession>A0A549TFB3</accession>
<dbReference type="Proteomes" id="UP000316801">
    <property type="component" value="Unassembled WGS sequence"/>
</dbReference>